<reference evidence="1" key="2">
    <citation type="journal article" date="2023" name="Microorganisms">
        <title>Isolation and Genomic Characteristics of Cat-Borne Campylobacter felis sp. nov. and Sheep-Borne Campylobacter ovis sp. nov.</title>
        <authorList>
            <person name="Wang H."/>
            <person name="Li Y."/>
            <person name="Gu Y."/>
            <person name="Zhou G."/>
            <person name="Chen X."/>
            <person name="Zhang X."/>
            <person name="Shao Z."/>
            <person name="Zhang J."/>
            <person name="Zhang M."/>
        </authorList>
    </citation>
    <scope>NUCLEOTIDE SEQUENCE</scope>
    <source>
        <strain evidence="1">PS10</strain>
    </source>
</reference>
<reference evidence="1" key="1">
    <citation type="submission" date="2022-08" db="EMBL/GenBank/DDBJ databases">
        <authorList>
            <person name="Wang H."/>
        </authorList>
    </citation>
    <scope>NUCLEOTIDE SEQUENCE</scope>
    <source>
        <strain evidence="1">PS10</strain>
    </source>
</reference>
<evidence type="ECO:0000313" key="2">
    <source>
        <dbReference type="Proteomes" id="UP001173801"/>
    </source>
</evidence>
<evidence type="ECO:0000313" key="1">
    <source>
        <dbReference type="EMBL" id="MDL0089173.1"/>
    </source>
</evidence>
<dbReference type="RefSeq" id="WP_284937829.1">
    <property type="nucleotide sequence ID" value="NZ_JANURM010000008.1"/>
</dbReference>
<name>A0ABT7HQN2_9BACT</name>
<protein>
    <submittedName>
        <fullName evidence="1">Uncharacterized protein</fullName>
    </submittedName>
</protein>
<dbReference type="EMBL" id="JANURM010000008">
    <property type="protein sequence ID" value="MDL0089173.1"/>
    <property type="molecule type" value="Genomic_DNA"/>
</dbReference>
<keyword evidence="2" id="KW-1185">Reference proteome</keyword>
<sequence length="43" mass="4693">MFCTLNLLFIKSAITDNKLLLLNLANNKNGVISGHIYIANGDT</sequence>
<proteinExistence type="predicted"/>
<accession>A0ABT7HQN2</accession>
<comment type="caution">
    <text evidence="1">The sequence shown here is derived from an EMBL/GenBank/DDBJ whole genome shotgun (WGS) entry which is preliminary data.</text>
</comment>
<organism evidence="1 2">
    <name type="scientific">Campylobacter gastrosuis</name>
    <dbReference type="NCBI Taxonomy" id="2974576"/>
    <lineage>
        <taxon>Bacteria</taxon>
        <taxon>Pseudomonadati</taxon>
        <taxon>Campylobacterota</taxon>
        <taxon>Epsilonproteobacteria</taxon>
        <taxon>Campylobacterales</taxon>
        <taxon>Campylobacteraceae</taxon>
        <taxon>Campylobacter</taxon>
    </lineage>
</organism>
<dbReference type="Proteomes" id="UP001173801">
    <property type="component" value="Unassembled WGS sequence"/>
</dbReference>
<gene>
    <name evidence="1" type="ORF">NYG85_07330</name>
</gene>